<dbReference type="AlphaFoldDB" id="A0AAE3QN21"/>
<reference evidence="1" key="1">
    <citation type="submission" date="2023-05" db="EMBL/GenBank/DDBJ databases">
        <authorList>
            <person name="Zhang X."/>
        </authorList>
    </citation>
    <scope>NUCLEOTIDE SEQUENCE</scope>
    <source>
        <strain evidence="1">YF14B1</strain>
    </source>
</reference>
<accession>A0AAE3QN21</accession>
<name>A0AAE3QN21_9BACT</name>
<dbReference type="EMBL" id="JASJOS010000002">
    <property type="protein sequence ID" value="MDJ1479936.1"/>
    <property type="molecule type" value="Genomic_DNA"/>
</dbReference>
<gene>
    <name evidence="1" type="ORF">QNI16_05520</name>
</gene>
<evidence type="ECO:0000313" key="1">
    <source>
        <dbReference type="EMBL" id="MDJ1479936.1"/>
    </source>
</evidence>
<protein>
    <submittedName>
        <fullName evidence="1">Uncharacterized protein</fullName>
    </submittedName>
</protein>
<dbReference type="RefSeq" id="WP_313976506.1">
    <property type="nucleotide sequence ID" value="NZ_JASJOS010000002.1"/>
</dbReference>
<comment type="caution">
    <text evidence="1">The sequence shown here is derived from an EMBL/GenBank/DDBJ whole genome shotgun (WGS) entry which is preliminary data.</text>
</comment>
<proteinExistence type="predicted"/>
<evidence type="ECO:0000313" key="2">
    <source>
        <dbReference type="Proteomes" id="UP001241110"/>
    </source>
</evidence>
<sequence>MKFVFVLLMSLASFSIYQTHTALREDIIGEWVYQFSWIDTHKEKLNTDIHCPVYKIVFEKSNDGKKLSKLPQTVIKMRENNIFRNISSQTYNKNGHYIDTYYPTADILKNNIVFVANYGMKYKSEYFIDYLKNDTLVIYDEKNYTINNRSYRLVKHVYVRQSL</sequence>
<dbReference type="Proteomes" id="UP001241110">
    <property type="component" value="Unassembled WGS sequence"/>
</dbReference>
<organism evidence="1 2">
    <name type="scientific">Xanthocytophaga flava</name>
    <dbReference type="NCBI Taxonomy" id="3048013"/>
    <lineage>
        <taxon>Bacteria</taxon>
        <taxon>Pseudomonadati</taxon>
        <taxon>Bacteroidota</taxon>
        <taxon>Cytophagia</taxon>
        <taxon>Cytophagales</taxon>
        <taxon>Rhodocytophagaceae</taxon>
        <taxon>Xanthocytophaga</taxon>
    </lineage>
</organism>